<dbReference type="AlphaFoldDB" id="A0A5N6S4R6"/>
<evidence type="ECO:0000313" key="2">
    <source>
        <dbReference type="EMBL" id="KAE8129696.1"/>
    </source>
</evidence>
<dbReference type="Proteomes" id="UP000325415">
    <property type="component" value="Unassembled WGS sequence"/>
</dbReference>
<sequence>MALLSPGNLHAICKLQIPQIGGILARQKAPHGTYSAYRRHLREHSEPCEACKAARKAYNKEHSPSRHGDKPASRDPRPARAPEHPEMSASGFFDAHLELEKTLTLIDQAVHEGLKDDPSKLGTLLKTRAEVVDRLASLSDHTTGEDDPFDALFDESRDVVRSGTPKHRETS</sequence>
<feature type="region of interest" description="Disordered" evidence="1">
    <location>
        <begin position="54"/>
        <end position="88"/>
    </location>
</feature>
<organism evidence="2 3">
    <name type="scientific">Bifidobacterium tibiigranuli</name>
    <dbReference type="NCBI Taxonomy" id="2172043"/>
    <lineage>
        <taxon>Bacteria</taxon>
        <taxon>Bacillati</taxon>
        <taxon>Actinomycetota</taxon>
        <taxon>Actinomycetes</taxon>
        <taxon>Bifidobacteriales</taxon>
        <taxon>Bifidobacteriaceae</taxon>
        <taxon>Bifidobacterium</taxon>
    </lineage>
</organism>
<keyword evidence="3" id="KW-1185">Reference proteome</keyword>
<comment type="caution">
    <text evidence="2">The sequence shown here is derived from an EMBL/GenBank/DDBJ whole genome shotgun (WGS) entry which is preliminary data.</text>
</comment>
<evidence type="ECO:0000313" key="3">
    <source>
        <dbReference type="Proteomes" id="UP000325415"/>
    </source>
</evidence>
<name>A0A5N6S4R6_9BIFI</name>
<feature type="compositionally biased region" description="Basic and acidic residues" evidence="1">
    <location>
        <begin position="154"/>
        <end position="171"/>
    </location>
</feature>
<evidence type="ECO:0000256" key="1">
    <source>
        <dbReference type="SAM" id="MobiDB-lite"/>
    </source>
</evidence>
<reference evidence="2 3" key="1">
    <citation type="submission" date="2018-04" db="EMBL/GenBank/DDBJ databases">
        <authorList>
            <person name="Eckel V.P."/>
            <person name="Vogel R.F."/>
        </authorList>
    </citation>
    <scope>NUCLEOTIDE SEQUENCE [LARGE SCALE GENOMIC DNA]</scope>
    <source>
        <strain evidence="3">TMW 2.1764</strain>
    </source>
</reference>
<proteinExistence type="predicted"/>
<feature type="compositionally biased region" description="Basic and acidic residues" evidence="1">
    <location>
        <begin position="58"/>
        <end position="86"/>
    </location>
</feature>
<protein>
    <submittedName>
        <fullName evidence="2">Uncharacterized protein</fullName>
    </submittedName>
</protein>
<accession>A0A5N6S4R6</accession>
<gene>
    <name evidence="2" type="ORF">DDE84_02545</name>
</gene>
<feature type="region of interest" description="Disordered" evidence="1">
    <location>
        <begin position="136"/>
        <end position="171"/>
    </location>
</feature>
<dbReference type="EMBL" id="QDAG01000002">
    <property type="protein sequence ID" value="KAE8129696.1"/>
    <property type="molecule type" value="Genomic_DNA"/>
</dbReference>